<sequence>MAAAIADILMGGAVLLMLVAMWRVLRAGTAAFRAMRAGHAGPWLIWDPLRFHDRASAPPAAQPHLDAFRAHIRRALPFIALSLALGIPAAILAG</sequence>
<evidence type="ECO:0000256" key="1">
    <source>
        <dbReference type="SAM" id="Phobius"/>
    </source>
</evidence>
<feature type="transmembrane region" description="Helical" evidence="1">
    <location>
        <begin position="6"/>
        <end position="25"/>
    </location>
</feature>
<reference evidence="3" key="1">
    <citation type="submission" date="2018-05" db="EMBL/GenBank/DDBJ databases">
        <authorList>
            <person name="Du Z."/>
            <person name="Wang X."/>
        </authorList>
    </citation>
    <scope>NUCLEOTIDE SEQUENCE [LARGE SCALE GENOMIC DNA]</scope>
    <source>
        <strain evidence="3">CQN31</strain>
    </source>
</reference>
<feature type="transmembrane region" description="Helical" evidence="1">
    <location>
        <begin position="75"/>
        <end position="93"/>
    </location>
</feature>
<keyword evidence="1" id="KW-1133">Transmembrane helix</keyword>
<proteinExistence type="predicted"/>
<dbReference type="AlphaFoldDB" id="A0A317F854"/>
<evidence type="ECO:0000313" key="3">
    <source>
        <dbReference type="Proteomes" id="UP000245765"/>
    </source>
</evidence>
<gene>
    <name evidence="2" type="ORF">DFH01_26635</name>
</gene>
<dbReference type="Proteomes" id="UP000245765">
    <property type="component" value="Unassembled WGS sequence"/>
</dbReference>
<dbReference type="RefSeq" id="WP_109873576.1">
    <property type="nucleotide sequence ID" value="NZ_QGNA01000008.1"/>
</dbReference>
<dbReference type="EMBL" id="QGNA01000008">
    <property type="protein sequence ID" value="PWS34207.1"/>
    <property type="molecule type" value="Genomic_DNA"/>
</dbReference>
<protein>
    <submittedName>
        <fullName evidence="2">Uncharacterized protein</fullName>
    </submittedName>
</protein>
<organism evidence="2 3">
    <name type="scientific">Falsiroseomonas bella</name>
    <dbReference type="NCBI Taxonomy" id="2184016"/>
    <lineage>
        <taxon>Bacteria</taxon>
        <taxon>Pseudomonadati</taxon>
        <taxon>Pseudomonadota</taxon>
        <taxon>Alphaproteobacteria</taxon>
        <taxon>Acetobacterales</taxon>
        <taxon>Roseomonadaceae</taxon>
        <taxon>Falsiroseomonas</taxon>
    </lineage>
</organism>
<evidence type="ECO:0000313" key="2">
    <source>
        <dbReference type="EMBL" id="PWS34207.1"/>
    </source>
</evidence>
<keyword evidence="1" id="KW-0472">Membrane</keyword>
<name>A0A317F854_9PROT</name>
<keyword evidence="3" id="KW-1185">Reference proteome</keyword>
<keyword evidence="1" id="KW-0812">Transmembrane</keyword>
<accession>A0A317F854</accession>
<comment type="caution">
    <text evidence="2">The sequence shown here is derived from an EMBL/GenBank/DDBJ whole genome shotgun (WGS) entry which is preliminary data.</text>
</comment>